<feature type="domain" description="Xaa-Pro dipeptidyl-peptidase-like" evidence="1">
    <location>
        <begin position="133"/>
        <end position="207"/>
    </location>
</feature>
<dbReference type="InterPro" id="IPR000383">
    <property type="entry name" value="Xaa-Pro-like_dom"/>
</dbReference>
<dbReference type="InterPro" id="IPR050261">
    <property type="entry name" value="FrsA_esterase"/>
</dbReference>
<keyword evidence="2" id="KW-0378">Hydrolase</keyword>
<dbReference type="RefSeq" id="WP_182166320.1">
    <property type="nucleotide sequence ID" value="NZ_JACFXV010000061.1"/>
</dbReference>
<comment type="caution">
    <text evidence="2">The sequence shown here is derived from an EMBL/GenBank/DDBJ whole genome shotgun (WGS) entry which is preliminary data.</text>
</comment>
<organism evidence="2 3">
    <name type="scientific">Stappia albiluteola</name>
    <dbReference type="NCBI Taxonomy" id="2758565"/>
    <lineage>
        <taxon>Bacteria</taxon>
        <taxon>Pseudomonadati</taxon>
        <taxon>Pseudomonadota</taxon>
        <taxon>Alphaproteobacteria</taxon>
        <taxon>Hyphomicrobiales</taxon>
        <taxon>Stappiaceae</taxon>
        <taxon>Stappia</taxon>
    </lineage>
</organism>
<keyword evidence="3" id="KW-1185">Reference proteome</keyword>
<sequence length="298" mass="31911">MDLRRRLAEVFEIDRHPLTLEGRDELAARGYRLERLTFRNGRGEAVRGLLSGPEGDGEAGPALLYIHAHGNRHEIGADELVEGRPALQTPLAPVFAAAGYRVLAIDLPCFGTRSAVSETAASKAALWQGRTLAGQMLGELSSALGWLAQQRDVDAARIGVFGISMGATLGYWLASVDPRIAAIAHLCCFADFAAMIETGAHDLHGPYLTVPGLLTFASNGAIAGLVAPRPQLICIGDLDPLTPPNAVDRAYAEAAAAYAETPQNLILHREAEAGHRETAAMRDRMLAFFEHAFSQGRV</sequence>
<accession>A0A839AF56</accession>
<dbReference type="GO" id="GO:0016787">
    <property type="term" value="F:hydrolase activity"/>
    <property type="evidence" value="ECO:0007669"/>
    <property type="project" value="UniProtKB-KW"/>
</dbReference>
<name>A0A839AF56_9HYPH</name>
<dbReference type="InterPro" id="IPR029058">
    <property type="entry name" value="AB_hydrolase_fold"/>
</dbReference>
<dbReference type="PANTHER" id="PTHR22946:SF0">
    <property type="entry name" value="DIENELACTONE HYDROLASE DOMAIN-CONTAINING PROTEIN"/>
    <property type="match status" value="1"/>
</dbReference>
<evidence type="ECO:0000313" key="3">
    <source>
        <dbReference type="Proteomes" id="UP000541109"/>
    </source>
</evidence>
<gene>
    <name evidence="2" type="ORF">H2509_14070</name>
</gene>
<evidence type="ECO:0000313" key="2">
    <source>
        <dbReference type="EMBL" id="MBA5778251.1"/>
    </source>
</evidence>
<dbReference type="AlphaFoldDB" id="A0A839AF56"/>
<proteinExistence type="predicted"/>
<reference evidence="2 3" key="1">
    <citation type="submission" date="2020-07" db="EMBL/GenBank/DDBJ databases">
        <title>Stappia sp., F7233, whole genome shotgun sequencing project.</title>
        <authorList>
            <person name="Jiang S."/>
            <person name="Liu Z.W."/>
            <person name="Du Z.J."/>
        </authorList>
    </citation>
    <scope>NUCLEOTIDE SEQUENCE [LARGE SCALE GENOMIC DNA]</scope>
    <source>
        <strain evidence="2 3">F7233</strain>
    </source>
</reference>
<protein>
    <submittedName>
        <fullName evidence="2">Dienelactone hydrolase family protein</fullName>
    </submittedName>
</protein>
<dbReference type="Gene3D" id="3.40.50.1820">
    <property type="entry name" value="alpha/beta hydrolase"/>
    <property type="match status" value="1"/>
</dbReference>
<dbReference type="Pfam" id="PF02129">
    <property type="entry name" value="Peptidase_S15"/>
    <property type="match status" value="1"/>
</dbReference>
<dbReference type="Proteomes" id="UP000541109">
    <property type="component" value="Unassembled WGS sequence"/>
</dbReference>
<dbReference type="SUPFAM" id="SSF53474">
    <property type="entry name" value="alpha/beta-Hydrolases"/>
    <property type="match status" value="1"/>
</dbReference>
<dbReference type="EMBL" id="JACFXV010000061">
    <property type="protein sequence ID" value="MBA5778251.1"/>
    <property type="molecule type" value="Genomic_DNA"/>
</dbReference>
<dbReference type="PANTHER" id="PTHR22946">
    <property type="entry name" value="DIENELACTONE HYDROLASE DOMAIN-CONTAINING PROTEIN-RELATED"/>
    <property type="match status" value="1"/>
</dbReference>
<evidence type="ECO:0000259" key="1">
    <source>
        <dbReference type="Pfam" id="PF02129"/>
    </source>
</evidence>